<proteinExistence type="predicted"/>
<dbReference type="InterPro" id="IPR050832">
    <property type="entry name" value="Bact_Acetyltransf"/>
</dbReference>
<dbReference type="Proteomes" id="UP001056855">
    <property type="component" value="Chromosome"/>
</dbReference>
<dbReference type="Gene3D" id="3.40.630.30">
    <property type="match status" value="1"/>
</dbReference>
<dbReference type="SUPFAM" id="SSF55729">
    <property type="entry name" value="Acyl-CoA N-acyltransferases (Nat)"/>
    <property type="match status" value="1"/>
</dbReference>
<organism evidence="4 5">
    <name type="scientific">Natronosalvus rutilus</name>
    <dbReference type="NCBI Taxonomy" id="2953753"/>
    <lineage>
        <taxon>Archaea</taxon>
        <taxon>Methanobacteriati</taxon>
        <taxon>Methanobacteriota</taxon>
        <taxon>Stenosarchaea group</taxon>
        <taxon>Halobacteria</taxon>
        <taxon>Halobacteriales</taxon>
        <taxon>Natrialbaceae</taxon>
        <taxon>Natronosalvus</taxon>
    </lineage>
</organism>
<sequence>MTDSSRHRSTHFVRPARLEDARAIRTVARESWHAAYDDLLGPDTVEMMTDEWYALEGLRESIQSRDSHLFVAPEPDDDKPDRTDELAGFVHVGQWPDEPAVGHLARLYVRSGHWGCGLGTSLCDHGERAVEDDGYDRIRLEVFTTNERAIDFYEGRGYEPVAEVVEELEGETYRVSLLERSL</sequence>
<dbReference type="InterPro" id="IPR016181">
    <property type="entry name" value="Acyl_CoA_acyltransferase"/>
</dbReference>
<evidence type="ECO:0000256" key="2">
    <source>
        <dbReference type="ARBA" id="ARBA00023315"/>
    </source>
</evidence>
<dbReference type="CDD" id="cd04301">
    <property type="entry name" value="NAT_SF"/>
    <property type="match status" value="1"/>
</dbReference>
<evidence type="ECO:0000313" key="5">
    <source>
        <dbReference type="Proteomes" id="UP001056855"/>
    </source>
</evidence>
<accession>A0A9E7NCQ9</accession>
<keyword evidence="1" id="KW-0808">Transferase</keyword>
<dbReference type="GeneID" id="73289748"/>
<dbReference type="RefSeq" id="WP_254159704.1">
    <property type="nucleotide sequence ID" value="NZ_CP100355.1"/>
</dbReference>
<dbReference type="PANTHER" id="PTHR43877">
    <property type="entry name" value="AMINOALKYLPHOSPHONATE N-ACETYLTRANSFERASE-RELATED-RELATED"/>
    <property type="match status" value="1"/>
</dbReference>
<protein>
    <submittedName>
        <fullName evidence="4">GNAT family N-acetyltransferase</fullName>
    </submittedName>
</protein>
<dbReference type="PROSITE" id="PS51186">
    <property type="entry name" value="GNAT"/>
    <property type="match status" value="1"/>
</dbReference>
<dbReference type="AlphaFoldDB" id="A0A9E7NCQ9"/>
<evidence type="ECO:0000259" key="3">
    <source>
        <dbReference type="PROSITE" id="PS51186"/>
    </source>
</evidence>
<reference evidence="4" key="1">
    <citation type="submission" date="2022-06" db="EMBL/GenBank/DDBJ databases">
        <title>Diverse halophilic archaea isolated from saline environments.</title>
        <authorList>
            <person name="Cui H.-L."/>
        </authorList>
    </citation>
    <scope>NUCLEOTIDE SEQUENCE</scope>
    <source>
        <strain evidence="4">WLHS1</strain>
    </source>
</reference>
<dbReference type="KEGG" id="sawl:NGM29_06840"/>
<keyword evidence="5" id="KW-1185">Reference proteome</keyword>
<feature type="domain" description="N-acetyltransferase" evidence="3">
    <location>
        <begin position="22"/>
        <end position="179"/>
    </location>
</feature>
<keyword evidence="2" id="KW-0012">Acyltransferase</keyword>
<name>A0A9E7NCQ9_9EURY</name>
<evidence type="ECO:0000256" key="1">
    <source>
        <dbReference type="ARBA" id="ARBA00022679"/>
    </source>
</evidence>
<dbReference type="GO" id="GO:0016747">
    <property type="term" value="F:acyltransferase activity, transferring groups other than amino-acyl groups"/>
    <property type="evidence" value="ECO:0007669"/>
    <property type="project" value="InterPro"/>
</dbReference>
<gene>
    <name evidence="4" type="ORF">NGM29_06840</name>
</gene>
<evidence type="ECO:0000313" key="4">
    <source>
        <dbReference type="EMBL" id="UTF54966.1"/>
    </source>
</evidence>
<dbReference type="InterPro" id="IPR000182">
    <property type="entry name" value="GNAT_dom"/>
</dbReference>
<dbReference type="EMBL" id="CP100355">
    <property type="protein sequence ID" value="UTF54966.1"/>
    <property type="molecule type" value="Genomic_DNA"/>
</dbReference>
<dbReference type="Pfam" id="PF00583">
    <property type="entry name" value="Acetyltransf_1"/>
    <property type="match status" value="1"/>
</dbReference>